<reference evidence="2" key="2">
    <citation type="submission" date="2013-03" db="EMBL/GenBank/DDBJ databases">
        <title>The Cellulophaga phages: a novel, diverse, and globally ubiquitous model system.</title>
        <authorList>
            <person name="Holmfeldt K."/>
            <person name="Solonenko N."/>
            <person name="Shah M."/>
            <person name="Corrier K."/>
            <person name="Riemann L."/>
            <person name="VerBerkmoes N.C."/>
            <person name="Sullivan M.B."/>
        </authorList>
    </citation>
    <scope>NUCLEOTIDE SEQUENCE [LARGE SCALE GENOMIC DNA]</scope>
</reference>
<proteinExistence type="predicted"/>
<gene>
    <name evidence="1" type="ORF">Phi18:1_gp30</name>
</gene>
<name>S0A1X2_9CAUD</name>
<dbReference type="Proteomes" id="UP000014712">
    <property type="component" value="Segment"/>
</dbReference>
<reference evidence="1 2" key="1">
    <citation type="journal article" date="2013" name="Proc. Natl. Acad. Sci. U.S.A.">
        <title>Twelve previously unknown phage genera are ubiquitous in global oceans.</title>
        <authorList>
            <person name="Holmfeldt K."/>
            <person name="Solonenko N."/>
            <person name="Shah M."/>
            <person name="Corrier K."/>
            <person name="Riemann L."/>
            <person name="Verberkmoes N.C."/>
            <person name="Sullivan M.B."/>
        </authorList>
    </citation>
    <scope>NUCLEOTIDE SEQUENCE [LARGE SCALE GENOMIC DNA]</scope>
    <source>
        <strain evidence="1">Phi18:1</strain>
    </source>
</reference>
<dbReference type="EMBL" id="KC821619">
    <property type="protein sequence ID" value="AGO48477.1"/>
    <property type="molecule type" value="Genomic_DNA"/>
</dbReference>
<organism evidence="1 2">
    <name type="scientific">Cellulophaga phage phi18:1</name>
    <dbReference type="NCBI Taxonomy" id="1327982"/>
    <lineage>
        <taxon>Viruses</taxon>
        <taxon>Duplodnaviria</taxon>
        <taxon>Heunggongvirae</taxon>
        <taxon>Uroviricota</taxon>
        <taxon>Caudoviricetes</taxon>
        <taxon>Helsingorvirus</taxon>
        <taxon>Helsingorvirus Cba181</taxon>
    </lineage>
</organism>
<evidence type="ECO:0000313" key="1">
    <source>
        <dbReference type="EMBL" id="AGO48477.1"/>
    </source>
</evidence>
<dbReference type="GeneID" id="16797095"/>
<keyword evidence="2" id="KW-1185">Reference proteome</keyword>
<accession>S0A1X2</accession>
<protein>
    <submittedName>
        <fullName evidence="1">Uncharacterized protein</fullName>
    </submittedName>
</protein>
<dbReference type="KEGG" id="vg:16797095"/>
<dbReference type="RefSeq" id="YP_008240944.1">
    <property type="nucleotide sequence ID" value="NC_021790.1"/>
</dbReference>
<evidence type="ECO:0000313" key="2">
    <source>
        <dbReference type="Proteomes" id="UP000014712"/>
    </source>
</evidence>
<sequence>MITKYFNSWKLKRWQSNLLYTLLGLVYSAKIQKGDKIRCYGIGYPHWKGEEFECTLDFKDGTIGIKNAIRVAEKDFRKL</sequence>